<evidence type="ECO:0008006" key="3">
    <source>
        <dbReference type="Google" id="ProtNLM"/>
    </source>
</evidence>
<organism evidence="1 2">
    <name type="scientific">Luteibacter yeojuensis</name>
    <dbReference type="NCBI Taxonomy" id="345309"/>
    <lineage>
        <taxon>Bacteria</taxon>
        <taxon>Pseudomonadati</taxon>
        <taxon>Pseudomonadota</taxon>
        <taxon>Gammaproteobacteria</taxon>
        <taxon>Lysobacterales</taxon>
        <taxon>Rhodanobacteraceae</taxon>
        <taxon>Luteibacter</taxon>
    </lineage>
</organism>
<name>A0A0F3KXB4_9GAMM</name>
<sequence length="248" mass="28121">MQRRCHVPLSYQDRTQTPALTAHLHDRRPRPVAPRRFGRREFEKLDVYGFFSVKEQRSVEVAGLAAFGTALKLECHPETLAYVERPRHLQVAERTVELDFWTLTRTGREEFILVVPDAACRTIPGGARTALDAELIANAAWNAGINVRLVTEFDIRVDGQRTIVRNRLLVFSQLAQSLDNNLAIRSRLSAYFAQIERARIDQVEEALRPIPAPDLHAVICELACLGVLGFDLAHGLTRHTLIEWRAAR</sequence>
<dbReference type="AlphaFoldDB" id="A0A0F3KXB4"/>
<evidence type="ECO:0000313" key="2">
    <source>
        <dbReference type="Proteomes" id="UP000033651"/>
    </source>
</evidence>
<protein>
    <recommendedName>
        <fullName evidence="3">TnsA endonuclease-like protein</fullName>
    </recommendedName>
</protein>
<reference evidence="1 2" key="1">
    <citation type="submission" date="2015-03" db="EMBL/GenBank/DDBJ databases">
        <title>Draft genome sequence of Luteibacter yeojuensis strain SU11.</title>
        <authorList>
            <person name="Sulaiman J."/>
            <person name="Priya K."/>
            <person name="Chan K.-G."/>
        </authorList>
    </citation>
    <scope>NUCLEOTIDE SEQUENCE [LARGE SCALE GENOMIC DNA]</scope>
    <source>
        <strain evidence="1 2">SU11</strain>
    </source>
</reference>
<proteinExistence type="predicted"/>
<accession>A0A0F3KXB4</accession>
<dbReference type="EMBL" id="JZRB01000018">
    <property type="protein sequence ID" value="KJV34749.1"/>
    <property type="molecule type" value="Genomic_DNA"/>
</dbReference>
<evidence type="ECO:0000313" key="1">
    <source>
        <dbReference type="EMBL" id="KJV34749.1"/>
    </source>
</evidence>
<dbReference type="PATRIC" id="fig|345309.4.peg.1047"/>
<dbReference type="Proteomes" id="UP000033651">
    <property type="component" value="Unassembled WGS sequence"/>
</dbReference>
<keyword evidence="2" id="KW-1185">Reference proteome</keyword>
<gene>
    <name evidence="1" type="ORF">VI08_09130</name>
</gene>
<comment type="caution">
    <text evidence="1">The sequence shown here is derived from an EMBL/GenBank/DDBJ whole genome shotgun (WGS) entry which is preliminary data.</text>
</comment>